<feature type="compositionally biased region" description="Basic and acidic residues" evidence="2">
    <location>
        <begin position="317"/>
        <end position="335"/>
    </location>
</feature>
<keyword evidence="1" id="KW-0175">Coiled coil</keyword>
<feature type="coiled-coil region" evidence="1">
    <location>
        <begin position="50"/>
        <end position="111"/>
    </location>
</feature>
<feature type="compositionally biased region" description="Polar residues" evidence="2">
    <location>
        <begin position="254"/>
        <end position="263"/>
    </location>
</feature>
<dbReference type="PANTHER" id="PTHR35833">
    <property type="entry name" value="GALACTOSE-BINDING DOMAIN-LIKE, ARMADILLO-TYPE FOLD PROTEIN-RELATED"/>
    <property type="match status" value="1"/>
</dbReference>
<protein>
    <submittedName>
        <fullName evidence="3">Uncharacterized protein</fullName>
    </submittedName>
</protein>
<gene>
    <name evidence="3" type="ORF">TRITD_1Bv1G125300</name>
</gene>
<dbReference type="EMBL" id="LT934112">
    <property type="protein sequence ID" value="VAH17649.1"/>
    <property type="molecule type" value="Genomic_DNA"/>
</dbReference>
<sequence>MLKRVVKELLAGSTTKPVNTDYKDIRESILQVLSSLSSVESYFEFFSIRSDQECQELEEAEIELELIKNEKAVQKFVGRPQDTVAPDYKDSSEVNKQLQQIREDIRSLERSKLREEIIARRQKKLLIRHTREKYLEETSCKEMELMQELDRERSLEMERDIERQRQLDLERVKSRELQYNLDMEREKQTQRELQRELEQVELGRSSRREFSANPSSRARERYRERDNSRGAQQEGSRGQGHEGQSPVVMGGASRPSSFPTILQSRDRGSDGGYEENAEGSRDSGGDTSSMGDPELDGPGSGSRHGTRAGGSKSSRQVLERRERDGRREGKWERKQ</sequence>
<evidence type="ECO:0000313" key="4">
    <source>
        <dbReference type="Proteomes" id="UP000324705"/>
    </source>
</evidence>
<feature type="compositionally biased region" description="Basic and acidic residues" evidence="2">
    <location>
        <begin position="186"/>
        <end position="198"/>
    </location>
</feature>
<evidence type="ECO:0000256" key="1">
    <source>
        <dbReference type="SAM" id="Coils"/>
    </source>
</evidence>
<evidence type="ECO:0000256" key="2">
    <source>
        <dbReference type="SAM" id="MobiDB-lite"/>
    </source>
</evidence>
<feature type="region of interest" description="Disordered" evidence="2">
    <location>
        <begin position="186"/>
        <end position="335"/>
    </location>
</feature>
<feature type="compositionally biased region" description="Basic and acidic residues" evidence="2">
    <location>
        <begin position="217"/>
        <end position="228"/>
    </location>
</feature>
<proteinExistence type="predicted"/>
<accession>A0A9R0QW64</accession>
<dbReference type="PANTHER" id="PTHR35833:SF1">
    <property type="entry name" value="GALACTOSE-BINDING DOMAIN-CONTAINING PROTEIN"/>
    <property type="match status" value="1"/>
</dbReference>
<keyword evidence="4" id="KW-1185">Reference proteome</keyword>
<evidence type="ECO:0000313" key="3">
    <source>
        <dbReference type="EMBL" id="VAH17649.1"/>
    </source>
</evidence>
<reference evidence="3 4" key="1">
    <citation type="submission" date="2017-09" db="EMBL/GenBank/DDBJ databases">
        <authorList>
            <consortium name="International Durum Wheat Genome Sequencing Consortium (IDWGSC)"/>
            <person name="Milanesi L."/>
        </authorList>
    </citation>
    <scope>NUCLEOTIDE SEQUENCE [LARGE SCALE GENOMIC DNA]</scope>
    <source>
        <strain evidence="4">cv. Svevo</strain>
    </source>
</reference>
<dbReference type="Gramene" id="TRITD1Bv1G125300.2">
    <property type="protein sequence ID" value="TRITD1Bv1G125300.2"/>
    <property type="gene ID" value="TRITD1Bv1G125300"/>
</dbReference>
<name>A0A9R0QW64_TRITD</name>
<organism evidence="3 4">
    <name type="scientific">Triticum turgidum subsp. durum</name>
    <name type="common">Durum wheat</name>
    <name type="synonym">Triticum durum</name>
    <dbReference type="NCBI Taxonomy" id="4567"/>
    <lineage>
        <taxon>Eukaryota</taxon>
        <taxon>Viridiplantae</taxon>
        <taxon>Streptophyta</taxon>
        <taxon>Embryophyta</taxon>
        <taxon>Tracheophyta</taxon>
        <taxon>Spermatophyta</taxon>
        <taxon>Magnoliopsida</taxon>
        <taxon>Liliopsida</taxon>
        <taxon>Poales</taxon>
        <taxon>Poaceae</taxon>
        <taxon>BOP clade</taxon>
        <taxon>Pooideae</taxon>
        <taxon>Triticodae</taxon>
        <taxon>Triticeae</taxon>
        <taxon>Triticinae</taxon>
        <taxon>Triticum</taxon>
    </lineage>
</organism>
<dbReference type="Proteomes" id="UP000324705">
    <property type="component" value="Chromosome 1B"/>
</dbReference>
<dbReference type="AlphaFoldDB" id="A0A9R0QW64"/>